<evidence type="ECO:0000259" key="9">
    <source>
        <dbReference type="Pfam" id="PF00899"/>
    </source>
</evidence>
<evidence type="ECO:0000313" key="12">
    <source>
        <dbReference type="Proteomes" id="UP000572051"/>
    </source>
</evidence>
<keyword evidence="2 8" id="KW-0028">Amino-acid biosynthesis</keyword>
<dbReference type="GO" id="GO:0050661">
    <property type="term" value="F:NADP binding"/>
    <property type="evidence" value="ECO:0007669"/>
    <property type="project" value="TreeGrafter"/>
</dbReference>
<feature type="binding site" evidence="8">
    <location>
        <position position="262"/>
    </location>
    <ligand>
        <name>NADP(+)</name>
        <dbReference type="ChEBI" id="CHEBI:58349"/>
    </ligand>
</feature>
<accession>A0A7Z0ESW4</accession>
<keyword evidence="4 8" id="KW-0057">Aromatic amino acid biosynthesis</keyword>
<dbReference type="InterPro" id="IPR013708">
    <property type="entry name" value="Shikimate_DH-bd_N"/>
</dbReference>
<dbReference type="GO" id="GO:0005829">
    <property type="term" value="C:cytosol"/>
    <property type="evidence" value="ECO:0007669"/>
    <property type="project" value="TreeGrafter"/>
</dbReference>
<dbReference type="InterPro" id="IPR036291">
    <property type="entry name" value="NAD(P)-bd_dom_sf"/>
</dbReference>
<dbReference type="GO" id="GO:0004764">
    <property type="term" value="F:shikimate 3-dehydrogenase (NADP+) activity"/>
    <property type="evidence" value="ECO:0007669"/>
    <property type="project" value="UniProtKB-UniRule"/>
</dbReference>
<comment type="similarity">
    <text evidence="8">Belongs to the shikimate dehydrogenase family.</text>
</comment>
<comment type="catalytic activity">
    <reaction evidence="8">
        <text>shikimate + NADP(+) = 3-dehydroshikimate + NADPH + H(+)</text>
        <dbReference type="Rhea" id="RHEA:17737"/>
        <dbReference type="ChEBI" id="CHEBI:15378"/>
        <dbReference type="ChEBI" id="CHEBI:16630"/>
        <dbReference type="ChEBI" id="CHEBI:36208"/>
        <dbReference type="ChEBI" id="CHEBI:57783"/>
        <dbReference type="ChEBI" id="CHEBI:58349"/>
        <dbReference type="EC" id="1.1.1.25"/>
    </reaction>
</comment>
<dbReference type="PANTHER" id="PTHR21089">
    <property type="entry name" value="SHIKIMATE DEHYDROGENASE"/>
    <property type="match status" value="1"/>
</dbReference>
<feature type="binding site" evidence="8">
    <location>
        <position position="121"/>
    </location>
    <ligand>
        <name>shikimate</name>
        <dbReference type="ChEBI" id="CHEBI:36208"/>
    </ligand>
</feature>
<evidence type="ECO:0000256" key="6">
    <source>
        <dbReference type="ARBA" id="ARBA00052329"/>
    </source>
</evidence>
<comment type="caution">
    <text evidence="11">The sequence shown here is derived from an EMBL/GenBank/DDBJ whole genome shotgun (WGS) entry which is preliminary data.</text>
</comment>
<name>A0A7Z0ESW4_9ACTN</name>
<dbReference type="NCBIfam" id="NF009201">
    <property type="entry name" value="PRK12549.1"/>
    <property type="match status" value="1"/>
</dbReference>
<dbReference type="GO" id="GO:0030266">
    <property type="term" value="F:quinate 3-dehydrogenase (NAD+) activity"/>
    <property type="evidence" value="ECO:0007669"/>
    <property type="project" value="UniProtKB-EC"/>
</dbReference>
<organism evidence="11 12">
    <name type="scientific">Nocardiopsis aegyptia</name>
    <dbReference type="NCBI Taxonomy" id="220378"/>
    <lineage>
        <taxon>Bacteria</taxon>
        <taxon>Bacillati</taxon>
        <taxon>Actinomycetota</taxon>
        <taxon>Actinomycetes</taxon>
        <taxon>Streptosporangiales</taxon>
        <taxon>Nocardiopsidaceae</taxon>
        <taxon>Nocardiopsis</taxon>
    </lineage>
</organism>
<dbReference type="InterPro" id="IPR000594">
    <property type="entry name" value="ThiF_NAD_FAD-bd"/>
</dbReference>
<dbReference type="EC" id="1.1.1.25" evidence="8"/>
<keyword evidence="8" id="KW-0521">NADP</keyword>
<comment type="catalytic activity">
    <reaction evidence="6">
        <text>shikimate + NAD(+) = 3-dehydroshikimate + NADH + H(+)</text>
        <dbReference type="Rhea" id="RHEA:17741"/>
        <dbReference type="ChEBI" id="CHEBI:15378"/>
        <dbReference type="ChEBI" id="CHEBI:16630"/>
        <dbReference type="ChEBI" id="CHEBI:36208"/>
        <dbReference type="ChEBI" id="CHEBI:57540"/>
        <dbReference type="ChEBI" id="CHEBI:57945"/>
    </reaction>
</comment>
<feature type="binding site" evidence="8">
    <location>
        <position position="269"/>
    </location>
    <ligand>
        <name>shikimate</name>
        <dbReference type="ChEBI" id="CHEBI:36208"/>
    </ligand>
</feature>
<feature type="binding site" evidence="8">
    <location>
        <position position="239"/>
    </location>
    <ligand>
        <name>NADP(+)</name>
        <dbReference type="ChEBI" id="CHEBI:58349"/>
    </ligand>
</feature>
<feature type="active site" description="Proton acceptor" evidence="8">
    <location>
        <position position="85"/>
    </location>
</feature>
<feature type="binding site" evidence="8">
    <location>
        <position position="106"/>
    </location>
    <ligand>
        <name>shikimate</name>
        <dbReference type="ChEBI" id="CHEBI:36208"/>
    </ligand>
</feature>
<comment type="pathway">
    <text evidence="7">Aromatic compound metabolism; 3,4-dihydroxybenzoate biosynthesis; 3-dehydroquinate from D-quinate (NAD(+) route).</text>
</comment>
<feature type="binding site" evidence="8">
    <location>
        <position position="81"/>
    </location>
    <ligand>
        <name>shikimate</name>
        <dbReference type="ChEBI" id="CHEBI:36208"/>
    </ligand>
</feature>
<evidence type="ECO:0000313" key="11">
    <source>
        <dbReference type="EMBL" id="NYJ37700.1"/>
    </source>
</evidence>
<dbReference type="AlphaFoldDB" id="A0A7Z0ESW4"/>
<dbReference type="Gene3D" id="3.40.50.720">
    <property type="entry name" value="NAD(P)-binding Rossmann-like Domain"/>
    <property type="match status" value="1"/>
</dbReference>
<comment type="caution">
    <text evidence="8">Lacks conserved residue(s) required for the propagation of feature annotation.</text>
</comment>
<reference evidence="11 12" key="1">
    <citation type="submission" date="2020-07" db="EMBL/GenBank/DDBJ databases">
        <title>Sequencing the genomes of 1000 actinobacteria strains.</title>
        <authorList>
            <person name="Klenk H.-P."/>
        </authorList>
    </citation>
    <scope>NUCLEOTIDE SEQUENCE [LARGE SCALE GENOMIC DNA]</scope>
    <source>
        <strain evidence="11 12">DSM 44442</strain>
    </source>
</reference>
<dbReference type="Pfam" id="PF08501">
    <property type="entry name" value="Shikimate_dh_N"/>
    <property type="match status" value="1"/>
</dbReference>
<dbReference type="RefSeq" id="WP_218898079.1">
    <property type="nucleotide sequence ID" value="NZ_JACCFS010000001.1"/>
</dbReference>
<dbReference type="HAMAP" id="MF_00222">
    <property type="entry name" value="Shikimate_DH_AroE"/>
    <property type="match status" value="1"/>
</dbReference>
<dbReference type="Pfam" id="PF00899">
    <property type="entry name" value="ThiF"/>
    <property type="match status" value="1"/>
</dbReference>
<feature type="binding site" evidence="8">
    <location>
        <begin position="29"/>
        <end position="31"/>
    </location>
    <ligand>
        <name>shikimate</name>
        <dbReference type="ChEBI" id="CHEBI:36208"/>
    </ligand>
</feature>
<dbReference type="GO" id="GO:0019632">
    <property type="term" value="P:shikimate metabolic process"/>
    <property type="evidence" value="ECO:0007669"/>
    <property type="project" value="UniProtKB-ARBA"/>
</dbReference>
<proteinExistence type="inferred from homology"/>
<dbReference type="SUPFAM" id="SSF53223">
    <property type="entry name" value="Aminoacid dehydrogenase-like, N-terminal domain"/>
    <property type="match status" value="1"/>
</dbReference>
<dbReference type="EMBL" id="JACCFS010000001">
    <property type="protein sequence ID" value="NYJ37700.1"/>
    <property type="molecule type" value="Genomic_DNA"/>
</dbReference>
<dbReference type="NCBIfam" id="NF001319">
    <property type="entry name" value="PRK00258.3-3"/>
    <property type="match status" value="1"/>
</dbReference>
<dbReference type="InterPro" id="IPR022893">
    <property type="entry name" value="Shikimate_DH_fam"/>
</dbReference>
<dbReference type="Proteomes" id="UP000572051">
    <property type="component" value="Unassembled WGS sequence"/>
</dbReference>
<feature type="domain" description="THIF-type NAD/FAD binding fold" evidence="9">
    <location>
        <begin position="130"/>
        <end position="178"/>
    </location>
</feature>
<dbReference type="GO" id="GO:0009423">
    <property type="term" value="P:chorismate biosynthetic process"/>
    <property type="evidence" value="ECO:0007669"/>
    <property type="project" value="UniProtKB-UniRule"/>
</dbReference>
<comment type="pathway">
    <text evidence="1 8">Metabolic intermediate biosynthesis; chorismate biosynthesis; chorismate from D-erythrose 4-phosphate and phosphoenolpyruvate: step 4/7.</text>
</comment>
<comment type="catalytic activity">
    <reaction evidence="5">
        <text>L-quinate + NAD(+) = 3-dehydroquinate + NADH + H(+)</text>
        <dbReference type="Rhea" id="RHEA:22364"/>
        <dbReference type="ChEBI" id="CHEBI:15378"/>
        <dbReference type="ChEBI" id="CHEBI:29751"/>
        <dbReference type="ChEBI" id="CHEBI:32364"/>
        <dbReference type="ChEBI" id="CHEBI:57540"/>
        <dbReference type="ChEBI" id="CHEBI:57945"/>
        <dbReference type="EC" id="1.1.1.24"/>
    </reaction>
</comment>
<keyword evidence="12" id="KW-1185">Reference proteome</keyword>
<comment type="subunit">
    <text evidence="8">Homodimer.</text>
</comment>
<gene>
    <name evidence="8" type="primary">aroE</name>
    <name evidence="11" type="ORF">HNR10_005581</name>
</gene>
<evidence type="ECO:0000259" key="10">
    <source>
        <dbReference type="Pfam" id="PF08501"/>
    </source>
</evidence>
<dbReference type="UniPathway" id="UPA00053">
    <property type="reaction ID" value="UER00087"/>
</dbReference>
<dbReference type="PANTHER" id="PTHR21089:SF1">
    <property type="entry name" value="BIFUNCTIONAL 3-DEHYDROQUINATE DEHYDRATASE_SHIKIMATE DEHYDROGENASE, CHLOROPLASTIC"/>
    <property type="match status" value="1"/>
</dbReference>
<dbReference type="GO" id="GO:0008652">
    <property type="term" value="P:amino acid biosynthetic process"/>
    <property type="evidence" value="ECO:0007669"/>
    <property type="project" value="UniProtKB-KW"/>
</dbReference>
<evidence type="ECO:0000256" key="3">
    <source>
        <dbReference type="ARBA" id="ARBA00023002"/>
    </source>
</evidence>
<evidence type="ECO:0000256" key="5">
    <source>
        <dbReference type="ARBA" id="ARBA00051639"/>
    </source>
</evidence>
<feature type="domain" description="Shikimate dehydrogenase substrate binding N-terminal" evidence="10">
    <location>
        <begin position="21"/>
        <end position="108"/>
    </location>
</feature>
<dbReference type="CDD" id="cd01065">
    <property type="entry name" value="NAD_bind_Shikimate_DH"/>
    <property type="match status" value="1"/>
</dbReference>
<dbReference type="InterPro" id="IPR046346">
    <property type="entry name" value="Aminoacid_DH-like_N_sf"/>
</dbReference>
<dbReference type="GO" id="GO:0009073">
    <property type="term" value="P:aromatic amino acid family biosynthetic process"/>
    <property type="evidence" value="ECO:0007669"/>
    <property type="project" value="UniProtKB-KW"/>
</dbReference>
<feature type="binding site" evidence="8">
    <location>
        <begin position="145"/>
        <end position="149"/>
    </location>
    <ligand>
        <name>NADP(+)</name>
        <dbReference type="ChEBI" id="CHEBI:58349"/>
    </ligand>
</feature>
<evidence type="ECO:0000256" key="2">
    <source>
        <dbReference type="ARBA" id="ARBA00022605"/>
    </source>
</evidence>
<sequence length="296" mass="30562">MTAGTRAGAVDTATGSYLVGLIGTGIGPSLTPPMHEREAAELGRRLIYRTIDLAEAGLAPEAVGDLVRSARHLGFNGLNITHPCKQLVLPVLDGLTSDAAALGAVNTVVFESGRAIGHNTDWSAFAQCLERGLPDAPRGRVVVLGAGGAGAAVAYALLGSGAREVTVVDTDEVRAASLAGRLGGLVPGTDCRAEGTDALESLLATADGLVNATPTGMAHHPGTPVPAELLRPPMWVADIVYRPLRTELLSLAEERGCPTLRGGEMAVFQAGQAFGLFTGLEPDPERMLAHFHDLIA</sequence>
<evidence type="ECO:0000256" key="7">
    <source>
        <dbReference type="ARBA" id="ARBA00060613"/>
    </source>
</evidence>
<dbReference type="FunFam" id="3.40.50.720:FF:000086">
    <property type="entry name" value="Quinate/shikimate dehydrogenase"/>
    <property type="match status" value="1"/>
</dbReference>
<dbReference type="Gene3D" id="3.40.50.10860">
    <property type="entry name" value="Leucine Dehydrogenase, chain A, domain 1"/>
    <property type="match status" value="1"/>
</dbReference>
<evidence type="ECO:0000256" key="1">
    <source>
        <dbReference type="ARBA" id="ARBA00004871"/>
    </source>
</evidence>
<dbReference type="SUPFAM" id="SSF51735">
    <property type="entry name" value="NAD(P)-binding Rossmann-fold domains"/>
    <property type="match status" value="1"/>
</dbReference>
<feature type="binding site" evidence="8">
    <location>
        <position position="241"/>
    </location>
    <ligand>
        <name>shikimate</name>
        <dbReference type="ChEBI" id="CHEBI:36208"/>
    </ligand>
</feature>
<protein>
    <recommendedName>
        <fullName evidence="8">Shikimate dehydrogenase (NADP(+))</fullName>
        <shortName evidence="8">SDH</shortName>
        <ecNumber evidence="8">1.1.1.25</ecNumber>
    </recommendedName>
</protein>
<evidence type="ECO:0000256" key="8">
    <source>
        <dbReference type="HAMAP-Rule" id="MF_00222"/>
    </source>
</evidence>
<comment type="function">
    <text evidence="8">Involved in the biosynthesis of the chorismate, which leads to the biosynthesis of aromatic amino acids. Catalyzes the reversible NADPH linked reduction of 3-dehydroshikimate (DHSA) to yield shikimate (SA).</text>
</comment>
<evidence type="ECO:0000256" key="4">
    <source>
        <dbReference type="ARBA" id="ARBA00023141"/>
    </source>
</evidence>
<keyword evidence="3 8" id="KW-0560">Oxidoreductase</keyword>